<protein>
    <submittedName>
        <fullName evidence="3">Uncharacterized protein</fullName>
    </submittedName>
</protein>
<feature type="compositionally biased region" description="Low complexity" evidence="1">
    <location>
        <begin position="20"/>
        <end position="41"/>
    </location>
</feature>
<dbReference type="STRING" id="446466.Cfla_3486"/>
<feature type="transmembrane region" description="Helical" evidence="2">
    <location>
        <begin position="166"/>
        <end position="184"/>
    </location>
</feature>
<accession>D5UCX5</accession>
<dbReference type="KEGG" id="cfl:Cfla_3486"/>
<sequence length="604" mass="61359">MDDPGANAPTEPQDENGPEPTGAGAANDADGSPAAAPAAAEPAPPADAPTPDAPTPAAPTPAASAPAAAAPAASAPAAPTPDAPAQAAPPGPGVPPPFAGHPAAPHHVPPHRLAPVPPPLPPTRFTLAHDAFWAARKVPAPAWVLATSAGVGLLGGALLVTDLPGLGLALVGLAVWGAAVPVLVRRKAWLELVTVALAVALVATAAVRDAGWVVALCVVTALVAGAVAVTSASSAWAVILSPLTGAAGALRSLPWVRHGLGALVGERRGQLVVALRSLAVTVVLLAVFGALFASADSVFASYIPTLDLGTLPARLVVGVLVALVVATLAHLAIAPPGWSDHRMGEGRPARRGEWLLPVGSLALLVLAFVLVQVGALVDGHRHVLETLGLSHAEYARQGFAQLVVVTALTLVVVGVAARRAPRATSTDRLVARVALGVLCVGTLGVVASALRRMDLYVEAFGLTRLRLFVLVVEVALAVVLLLVMAAGVRWRGTWLPVAVVQVLAVAVLGLAVADPDAQIARHNTTVAAREALDVDYLRGLSADAVPVLDALDEPLRSCTLLGRSVDEPDEIGEWNLARVRAARVLADGVDVDPVDCWDVELSGR</sequence>
<keyword evidence="2" id="KW-0812">Transmembrane</keyword>
<feature type="compositionally biased region" description="Pro residues" evidence="1">
    <location>
        <begin position="78"/>
        <end position="99"/>
    </location>
</feature>
<reference evidence="3 4" key="1">
    <citation type="journal article" date="2010" name="Stand. Genomic Sci.">
        <title>Complete genome sequence of Cellulomonas flavigena type strain (134).</title>
        <authorList>
            <person name="Abt B."/>
            <person name="Foster B."/>
            <person name="Lapidus A."/>
            <person name="Clum A."/>
            <person name="Sun H."/>
            <person name="Pukall R."/>
            <person name="Lucas S."/>
            <person name="Glavina Del Rio T."/>
            <person name="Nolan M."/>
            <person name="Tice H."/>
            <person name="Cheng J.F."/>
            <person name="Pitluck S."/>
            <person name="Liolios K."/>
            <person name="Ivanova N."/>
            <person name="Mavromatis K."/>
            <person name="Ovchinnikova G."/>
            <person name="Pati A."/>
            <person name="Goodwin L."/>
            <person name="Chen A."/>
            <person name="Palaniappan K."/>
            <person name="Land M."/>
            <person name="Hauser L."/>
            <person name="Chang Y.J."/>
            <person name="Jeffries C.D."/>
            <person name="Rohde M."/>
            <person name="Goker M."/>
            <person name="Woyke T."/>
            <person name="Bristow J."/>
            <person name="Eisen J.A."/>
            <person name="Markowitz V."/>
            <person name="Hugenholtz P."/>
            <person name="Kyrpides N.C."/>
            <person name="Klenk H.P."/>
        </authorList>
    </citation>
    <scope>NUCLEOTIDE SEQUENCE [LARGE SCALE GENOMIC DNA]</scope>
    <source>
        <strain evidence="4">ATCC 482 / DSM 20109 / BCRC 11376 / JCM 18109 / NBRC 3775 / NCIMB 8073 / NRS 134</strain>
    </source>
</reference>
<organism evidence="3 4">
    <name type="scientific">Cellulomonas flavigena (strain ATCC 482 / DSM 20109 / BCRC 11376 / JCM 18109 / NBRC 3775 / NCIMB 8073 / NRS 134)</name>
    <dbReference type="NCBI Taxonomy" id="446466"/>
    <lineage>
        <taxon>Bacteria</taxon>
        <taxon>Bacillati</taxon>
        <taxon>Actinomycetota</taxon>
        <taxon>Actinomycetes</taxon>
        <taxon>Micrococcales</taxon>
        <taxon>Cellulomonadaceae</taxon>
        <taxon>Cellulomonas</taxon>
    </lineage>
</organism>
<feature type="transmembrane region" description="Helical" evidence="2">
    <location>
        <begin position="189"/>
        <end position="207"/>
    </location>
</feature>
<evidence type="ECO:0000313" key="3">
    <source>
        <dbReference type="EMBL" id="ADG76360.1"/>
    </source>
</evidence>
<feature type="transmembrane region" description="Helical" evidence="2">
    <location>
        <begin position="273"/>
        <end position="295"/>
    </location>
</feature>
<dbReference type="OrthoDB" id="9767931at2"/>
<evidence type="ECO:0000256" key="1">
    <source>
        <dbReference type="SAM" id="MobiDB-lite"/>
    </source>
</evidence>
<dbReference type="HOGENOM" id="CLU_025121_0_0_11"/>
<gene>
    <name evidence="3" type="ordered locus">Cfla_3486</name>
</gene>
<dbReference type="Proteomes" id="UP000000849">
    <property type="component" value="Chromosome"/>
</dbReference>
<feature type="transmembrane region" description="Helical" evidence="2">
    <location>
        <begin position="354"/>
        <end position="377"/>
    </location>
</feature>
<evidence type="ECO:0000256" key="2">
    <source>
        <dbReference type="SAM" id="Phobius"/>
    </source>
</evidence>
<dbReference type="PRINTS" id="PR01217">
    <property type="entry name" value="PRICHEXTENSN"/>
</dbReference>
<dbReference type="InterPro" id="IPR025291">
    <property type="entry name" value="DUF4153"/>
</dbReference>
<feature type="compositionally biased region" description="Pro residues" evidence="1">
    <location>
        <begin position="42"/>
        <end position="59"/>
    </location>
</feature>
<dbReference type="eggNOG" id="COG2205">
    <property type="taxonomic scope" value="Bacteria"/>
</dbReference>
<dbReference type="RefSeq" id="WP_013118688.1">
    <property type="nucleotide sequence ID" value="NC_014151.1"/>
</dbReference>
<feature type="region of interest" description="Disordered" evidence="1">
    <location>
        <begin position="1"/>
        <end position="117"/>
    </location>
</feature>
<keyword evidence="2" id="KW-1133">Transmembrane helix</keyword>
<feature type="transmembrane region" description="Helical" evidence="2">
    <location>
        <begin position="315"/>
        <end position="333"/>
    </location>
</feature>
<proteinExistence type="predicted"/>
<name>D5UCX5_CELFN</name>
<feature type="transmembrane region" description="Helical" evidence="2">
    <location>
        <begin position="142"/>
        <end position="160"/>
    </location>
</feature>
<dbReference type="AlphaFoldDB" id="D5UCX5"/>
<feature type="transmembrane region" description="Helical" evidence="2">
    <location>
        <begin position="467"/>
        <end position="487"/>
    </location>
</feature>
<feature type="transmembrane region" description="Helical" evidence="2">
    <location>
        <begin position="397"/>
        <end position="417"/>
    </location>
</feature>
<feature type="transmembrane region" description="Helical" evidence="2">
    <location>
        <begin position="213"/>
        <end position="239"/>
    </location>
</feature>
<keyword evidence="4" id="KW-1185">Reference proteome</keyword>
<feature type="transmembrane region" description="Helical" evidence="2">
    <location>
        <begin position="429"/>
        <end position="447"/>
    </location>
</feature>
<evidence type="ECO:0000313" key="4">
    <source>
        <dbReference type="Proteomes" id="UP000000849"/>
    </source>
</evidence>
<feature type="compositionally biased region" description="Low complexity" evidence="1">
    <location>
        <begin position="100"/>
        <end position="114"/>
    </location>
</feature>
<dbReference type="EMBL" id="CP001964">
    <property type="protein sequence ID" value="ADG76360.1"/>
    <property type="molecule type" value="Genomic_DNA"/>
</dbReference>
<dbReference type="Pfam" id="PF13687">
    <property type="entry name" value="DUF4153"/>
    <property type="match status" value="1"/>
</dbReference>
<keyword evidence="2" id="KW-0472">Membrane</keyword>
<feature type="compositionally biased region" description="Low complexity" evidence="1">
    <location>
        <begin position="60"/>
        <end position="77"/>
    </location>
</feature>
<feature type="transmembrane region" description="Helical" evidence="2">
    <location>
        <begin position="494"/>
        <end position="513"/>
    </location>
</feature>